<evidence type="ECO:0000313" key="1">
    <source>
        <dbReference type="EMBL" id="CAG8439104.1"/>
    </source>
</evidence>
<reference evidence="1" key="1">
    <citation type="submission" date="2021-06" db="EMBL/GenBank/DDBJ databases">
        <authorList>
            <person name="Kallberg Y."/>
            <person name="Tangrot J."/>
            <person name="Rosling A."/>
        </authorList>
    </citation>
    <scope>NUCLEOTIDE SEQUENCE</scope>
    <source>
        <strain evidence="1">AU212A</strain>
    </source>
</reference>
<protein>
    <submittedName>
        <fullName evidence="1">4752_t:CDS:1</fullName>
    </submittedName>
</protein>
<dbReference type="EMBL" id="CAJVPM010000238">
    <property type="protein sequence ID" value="CAG8439104.1"/>
    <property type="molecule type" value="Genomic_DNA"/>
</dbReference>
<accession>A0ACA9JW22</accession>
<gene>
    <name evidence="1" type="ORF">SCALOS_LOCUS492</name>
</gene>
<organism evidence="1 2">
    <name type="scientific">Scutellospora calospora</name>
    <dbReference type="NCBI Taxonomy" id="85575"/>
    <lineage>
        <taxon>Eukaryota</taxon>
        <taxon>Fungi</taxon>
        <taxon>Fungi incertae sedis</taxon>
        <taxon>Mucoromycota</taxon>
        <taxon>Glomeromycotina</taxon>
        <taxon>Glomeromycetes</taxon>
        <taxon>Diversisporales</taxon>
        <taxon>Gigasporaceae</taxon>
        <taxon>Scutellospora</taxon>
    </lineage>
</organism>
<comment type="caution">
    <text evidence="1">The sequence shown here is derived from an EMBL/GenBank/DDBJ whole genome shotgun (WGS) entry which is preliminary data.</text>
</comment>
<name>A0ACA9JW22_9GLOM</name>
<evidence type="ECO:0000313" key="2">
    <source>
        <dbReference type="Proteomes" id="UP000789860"/>
    </source>
</evidence>
<feature type="non-terminal residue" evidence="1">
    <location>
        <position position="1"/>
    </location>
</feature>
<sequence>IEQNLEESNYLSIKNIVNLNYKTFQDNKSDIDSEKSQINIDEEINESDNEFAISKESQDIESADEDMSDNLDLSDNLDISNNLDNEEDVDFVSALDSENLAIAHRKACREHYK</sequence>
<dbReference type="Proteomes" id="UP000789860">
    <property type="component" value="Unassembled WGS sequence"/>
</dbReference>
<proteinExistence type="predicted"/>
<keyword evidence="2" id="KW-1185">Reference proteome</keyword>